<dbReference type="InterPro" id="IPR029071">
    <property type="entry name" value="Ubiquitin-like_domsf"/>
</dbReference>
<organism evidence="3 4">
    <name type="scientific">Polarella glacialis</name>
    <name type="common">Dinoflagellate</name>
    <dbReference type="NCBI Taxonomy" id="89957"/>
    <lineage>
        <taxon>Eukaryota</taxon>
        <taxon>Sar</taxon>
        <taxon>Alveolata</taxon>
        <taxon>Dinophyceae</taxon>
        <taxon>Suessiales</taxon>
        <taxon>Suessiaceae</taxon>
        <taxon>Polarella</taxon>
    </lineage>
</organism>
<dbReference type="GO" id="GO:0043130">
    <property type="term" value="F:ubiquitin binding"/>
    <property type="evidence" value="ECO:0007669"/>
    <property type="project" value="TreeGrafter"/>
</dbReference>
<keyword evidence="4" id="KW-1185">Reference proteome</keyword>
<dbReference type="SMART" id="SM00166">
    <property type="entry name" value="UBX"/>
    <property type="match status" value="1"/>
</dbReference>
<dbReference type="CDD" id="cd01767">
    <property type="entry name" value="UBX"/>
    <property type="match status" value="1"/>
</dbReference>
<comment type="caution">
    <text evidence="3">The sequence shown here is derived from an EMBL/GenBank/DDBJ whole genome shotgun (WGS) entry which is preliminary data.</text>
</comment>
<evidence type="ECO:0000256" key="1">
    <source>
        <dbReference type="SAM" id="MobiDB-lite"/>
    </source>
</evidence>
<dbReference type="Pfam" id="PF00789">
    <property type="entry name" value="UBX"/>
    <property type="match status" value="1"/>
</dbReference>
<feature type="region of interest" description="Disordered" evidence="1">
    <location>
        <begin position="28"/>
        <end position="67"/>
    </location>
</feature>
<evidence type="ECO:0000313" key="3">
    <source>
        <dbReference type="EMBL" id="CAE8622064.1"/>
    </source>
</evidence>
<protein>
    <recommendedName>
        <fullName evidence="2">UBX domain-containing protein</fullName>
    </recommendedName>
</protein>
<dbReference type="OrthoDB" id="447046at2759"/>
<feature type="compositionally biased region" description="Basic and acidic residues" evidence="1">
    <location>
        <begin position="30"/>
        <end position="49"/>
    </location>
</feature>
<dbReference type="EMBL" id="CAJNNV010027885">
    <property type="protein sequence ID" value="CAE8622064.1"/>
    <property type="molecule type" value="Genomic_DNA"/>
</dbReference>
<dbReference type="GO" id="GO:0005783">
    <property type="term" value="C:endoplasmic reticulum"/>
    <property type="evidence" value="ECO:0007669"/>
    <property type="project" value="TreeGrafter"/>
</dbReference>
<dbReference type="GO" id="GO:0036503">
    <property type="term" value="P:ERAD pathway"/>
    <property type="evidence" value="ECO:0007669"/>
    <property type="project" value="TreeGrafter"/>
</dbReference>
<dbReference type="AlphaFoldDB" id="A0A813G585"/>
<name>A0A813G585_POLGL</name>
<dbReference type="Proteomes" id="UP000654075">
    <property type="component" value="Unassembled WGS sequence"/>
</dbReference>
<dbReference type="Gene3D" id="3.10.20.90">
    <property type="entry name" value="Phosphatidylinositol 3-kinase Catalytic Subunit, Chain A, domain 1"/>
    <property type="match status" value="1"/>
</dbReference>
<reference evidence="3" key="1">
    <citation type="submission" date="2021-02" db="EMBL/GenBank/DDBJ databases">
        <authorList>
            <person name="Dougan E. K."/>
            <person name="Rhodes N."/>
            <person name="Thang M."/>
            <person name="Chan C."/>
        </authorList>
    </citation>
    <scope>NUCLEOTIDE SEQUENCE</scope>
</reference>
<gene>
    <name evidence="3" type="ORF">PGLA1383_LOCUS39573</name>
</gene>
<sequence>ESILMDQMRETEDKRRRLEEAELMAIEASRAAEETRQQQETDQRREAEQVAKVARVPPEPAADEPNKVEFQFRAPDGRRVRRSFLSSHLVGQVYDYVDAELLAADGEAYRLVSTMPRREYTDRDQSLADAGLQGQCALIMERVQA</sequence>
<dbReference type="OMA" id="CALIMER"/>
<feature type="domain" description="UBX" evidence="2">
    <location>
        <begin position="63"/>
        <end position="140"/>
    </location>
</feature>
<dbReference type="InterPro" id="IPR050730">
    <property type="entry name" value="UBX_domain-protein"/>
</dbReference>
<dbReference type="SUPFAM" id="SSF54236">
    <property type="entry name" value="Ubiquitin-like"/>
    <property type="match status" value="1"/>
</dbReference>
<evidence type="ECO:0000259" key="2">
    <source>
        <dbReference type="PROSITE" id="PS50033"/>
    </source>
</evidence>
<dbReference type="PROSITE" id="PS50033">
    <property type="entry name" value="UBX"/>
    <property type="match status" value="1"/>
</dbReference>
<accession>A0A813G585</accession>
<proteinExistence type="predicted"/>
<dbReference type="PANTHER" id="PTHR23322:SF1">
    <property type="entry name" value="FAS-ASSOCIATED FACTOR 2"/>
    <property type="match status" value="1"/>
</dbReference>
<evidence type="ECO:0000313" key="4">
    <source>
        <dbReference type="Proteomes" id="UP000654075"/>
    </source>
</evidence>
<dbReference type="InterPro" id="IPR001012">
    <property type="entry name" value="UBX_dom"/>
</dbReference>
<feature type="non-terminal residue" evidence="3">
    <location>
        <position position="145"/>
    </location>
</feature>
<dbReference type="PANTHER" id="PTHR23322">
    <property type="entry name" value="FAS-ASSOCIATED PROTEIN"/>
    <property type="match status" value="1"/>
</dbReference>